<feature type="repeat" description="ANK" evidence="16">
    <location>
        <begin position="37"/>
        <end position="69"/>
    </location>
</feature>
<proteinExistence type="predicted"/>
<dbReference type="PANTHER" id="PTHR24193:SF128">
    <property type="entry name" value="GA-BINDING PROTEIN SUBUNIT BETA-1"/>
    <property type="match status" value="1"/>
</dbReference>
<feature type="region of interest" description="Disordered" evidence="18">
    <location>
        <begin position="266"/>
        <end position="286"/>
    </location>
</feature>
<keyword evidence="9" id="KW-0677">Repeat</keyword>
<evidence type="ECO:0000256" key="8">
    <source>
        <dbReference type="ARBA" id="ARBA00022699"/>
    </source>
</evidence>
<dbReference type="Pfam" id="PF00023">
    <property type="entry name" value="Ank"/>
    <property type="match status" value="1"/>
</dbReference>
<keyword evidence="11" id="KW-0638">Presynaptic neurotoxin</keyword>
<feature type="repeat" description="ANK" evidence="16">
    <location>
        <begin position="70"/>
        <end position="102"/>
    </location>
</feature>
<evidence type="ECO:0000256" key="10">
    <source>
        <dbReference type="ARBA" id="ARBA00023015"/>
    </source>
</evidence>
<dbReference type="GO" id="GO:0005634">
    <property type="term" value="C:nucleus"/>
    <property type="evidence" value="ECO:0007669"/>
    <property type="project" value="UniProtKB-SubCell"/>
</dbReference>
<name>A0AAV6VVZ6_9ARAC</name>
<dbReference type="InterPro" id="IPR002110">
    <property type="entry name" value="Ankyrin_rpt"/>
</dbReference>
<keyword evidence="6" id="KW-1052">Target cell membrane</keyword>
<dbReference type="GO" id="GO:0005576">
    <property type="term" value="C:extracellular region"/>
    <property type="evidence" value="ECO:0007669"/>
    <property type="project" value="UniProtKB-SubCell"/>
</dbReference>
<dbReference type="GO" id="GO:0045944">
    <property type="term" value="P:positive regulation of transcription by RNA polymerase II"/>
    <property type="evidence" value="ECO:0007669"/>
    <property type="project" value="TreeGrafter"/>
</dbReference>
<evidence type="ECO:0008006" key="21">
    <source>
        <dbReference type="Google" id="ProtNLM"/>
    </source>
</evidence>
<evidence type="ECO:0000256" key="2">
    <source>
        <dbReference type="ARBA" id="ARBA00004175"/>
    </source>
</evidence>
<evidence type="ECO:0000256" key="3">
    <source>
        <dbReference type="ARBA" id="ARBA00004613"/>
    </source>
</evidence>
<comment type="subcellular location">
    <subcellularLocation>
        <location evidence="1">Nucleus</location>
    </subcellularLocation>
    <subcellularLocation>
        <location evidence="3">Secreted</location>
    </subcellularLocation>
    <subcellularLocation>
        <location evidence="2">Target cell membrane</location>
    </subcellularLocation>
</comment>
<keyword evidence="6" id="KW-0472">Membrane</keyword>
<dbReference type="GO" id="GO:0000976">
    <property type="term" value="F:transcription cis-regulatory region binding"/>
    <property type="evidence" value="ECO:0007669"/>
    <property type="project" value="TreeGrafter"/>
</dbReference>
<keyword evidence="5" id="KW-0964">Secreted</keyword>
<feature type="coiled-coil region" evidence="17">
    <location>
        <begin position="457"/>
        <end position="498"/>
    </location>
</feature>
<dbReference type="PRINTS" id="PR01415">
    <property type="entry name" value="ANKYRIN"/>
</dbReference>
<dbReference type="Proteomes" id="UP000827092">
    <property type="component" value="Unassembled WGS sequence"/>
</dbReference>
<dbReference type="PANTHER" id="PTHR24193">
    <property type="entry name" value="ANKYRIN REPEAT PROTEIN"/>
    <property type="match status" value="1"/>
</dbReference>
<evidence type="ECO:0000313" key="19">
    <source>
        <dbReference type="EMBL" id="KAG8199981.1"/>
    </source>
</evidence>
<evidence type="ECO:0000313" key="20">
    <source>
        <dbReference type="Proteomes" id="UP000827092"/>
    </source>
</evidence>
<dbReference type="Pfam" id="PF12796">
    <property type="entry name" value="Ank_2"/>
    <property type="match status" value="1"/>
</dbReference>
<accession>A0AAV6VVZ6</accession>
<organism evidence="19 20">
    <name type="scientific">Oedothorax gibbosus</name>
    <dbReference type="NCBI Taxonomy" id="931172"/>
    <lineage>
        <taxon>Eukaryota</taxon>
        <taxon>Metazoa</taxon>
        <taxon>Ecdysozoa</taxon>
        <taxon>Arthropoda</taxon>
        <taxon>Chelicerata</taxon>
        <taxon>Arachnida</taxon>
        <taxon>Araneae</taxon>
        <taxon>Araneomorphae</taxon>
        <taxon>Entelegynae</taxon>
        <taxon>Araneoidea</taxon>
        <taxon>Linyphiidae</taxon>
        <taxon>Erigoninae</taxon>
        <taxon>Oedothorax</taxon>
    </lineage>
</organism>
<dbReference type="PROSITE" id="PS50088">
    <property type="entry name" value="ANK_REPEAT"/>
    <property type="match status" value="3"/>
</dbReference>
<dbReference type="SUPFAM" id="SSF48403">
    <property type="entry name" value="Ankyrin repeat"/>
    <property type="match status" value="1"/>
</dbReference>
<dbReference type="GO" id="GO:0006887">
    <property type="term" value="P:exocytosis"/>
    <property type="evidence" value="ECO:0007669"/>
    <property type="project" value="UniProtKB-KW"/>
</dbReference>
<dbReference type="InterPro" id="IPR036770">
    <property type="entry name" value="Ankyrin_rpt-contain_sf"/>
</dbReference>
<dbReference type="GO" id="GO:0044218">
    <property type="term" value="C:other organism cell membrane"/>
    <property type="evidence" value="ECO:0007669"/>
    <property type="project" value="UniProtKB-KW"/>
</dbReference>
<dbReference type="GO" id="GO:0090729">
    <property type="term" value="F:toxin activity"/>
    <property type="evidence" value="ECO:0007669"/>
    <property type="project" value="UniProtKB-KW"/>
</dbReference>
<evidence type="ECO:0000256" key="11">
    <source>
        <dbReference type="ARBA" id="ARBA00023028"/>
    </source>
</evidence>
<dbReference type="SMART" id="SM00248">
    <property type="entry name" value="ANK"/>
    <property type="match status" value="4"/>
</dbReference>
<dbReference type="EMBL" id="JAFNEN010000022">
    <property type="protein sequence ID" value="KAG8199981.1"/>
    <property type="molecule type" value="Genomic_DNA"/>
</dbReference>
<keyword evidence="15" id="KW-1053">Target membrane</keyword>
<keyword evidence="7" id="KW-0800">Toxin</keyword>
<evidence type="ECO:0000256" key="1">
    <source>
        <dbReference type="ARBA" id="ARBA00004123"/>
    </source>
</evidence>
<dbReference type="InterPro" id="IPR050663">
    <property type="entry name" value="Ankyrin-SOCS_Box"/>
</dbReference>
<evidence type="ECO:0000256" key="15">
    <source>
        <dbReference type="ARBA" id="ARBA00023298"/>
    </source>
</evidence>
<dbReference type="GO" id="GO:0044231">
    <property type="term" value="C:host cell presynaptic membrane"/>
    <property type="evidence" value="ECO:0007669"/>
    <property type="project" value="UniProtKB-KW"/>
</dbReference>
<keyword evidence="17" id="KW-0175">Coiled coil</keyword>
<dbReference type="FunFam" id="1.25.40.20:FF:000025">
    <property type="entry name" value="GA-binding protein subunit beta-1 isoform X1"/>
    <property type="match status" value="1"/>
</dbReference>
<evidence type="ECO:0000256" key="18">
    <source>
        <dbReference type="SAM" id="MobiDB-lite"/>
    </source>
</evidence>
<keyword evidence="4" id="KW-0268">Exocytosis</keyword>
<evidence type="ECO:0000256" key="13">
    <source>
        <dbReference type="ARBA" id="ARBA00023163"/>
    </source>
</evidence>
<evidence type="ECO:0000256" key="4">
    <source>
        <dbReference type="ARBA" id="ARBA00022483"/>
    </source>
</evidence>
<evidence type="ECO:0000256" key="6">
    <source>
        <dbReference type="ARBA" id="ARBA00022537"/>
    </source>
</evidence>
<keyword evidence="12 16" id="KW-0040">ANK repeat</keyword>
<feature type="repeat" description="ANK" evidence="16">
    <location>
        <begin position="103"/>
        <end position="135"/>
    </location>
</feature>
<comment type="caution">
    <text evidence="19">The sequence shown here is derived from an EMBL/GenBank/DDBJ whole genome shotgun (WGS) entry which is preliminary data.</text>
</comment>
<evidence type="ECO:0000256" key="14">
    <source>
        <dbReference type="ARBA" id="ARBA00023242"/>
    </source>
</evidence>
<keyword evidence="20" id="KW-1185">Reference proteome</keyword>
<evidence type="ECO:0000256" key="7">
    <source>
        <dbReference type="ARBA" id="ARBA00022656"/>
    </source>
</evidence>
<keyword evidence="14" id="KW-0539">Nucleus</keyword>
<evidence type="ECO:0000256" key="5">
    <source>
        <dbReference type="ARBA" id="ARBA00022525"/>
    </source>
</evidence>
<protein>
    <recommendedName>
        <fullName evidence="21">GA-binding protein subunit beta-1</fullName>
    </recommendedName>
</protein>
<keyword evidence="10" id="KW-0805">Transcription regulation</keyword>
<reference evidence="19 20" key="1">
    <citation type="journal article" date="2022" name="Nat. Ecol. Evol.">
        <title>A masculinizing supergene underlies an exaggerated male reproductive morph in a spider.</title>
        <authorList>
            <person name="Hendrickx F."/>
            <person name="De Corte Z."/>
            <person name="Sonet G."/>
            <person name="Van Belleghem S.M."/>
            <person name="Kostlbacher S."/>
            <person name="Vangestel C."/>
        </authorList>
    </citation>
    <scope>NUCLEOTIDE SEQUENCE [LARGE SCALE GENOMIC DNA]</scope>
    <source>
        <strain evidence="19">W744_W776</strain>
    </source>
</reference>
<keyword evidence="8" id="KW-0528">Neurotoxin</keyword>
<evidence type="ECO:0000256" key="17">
    <source>
        <dbReference type="SAM" id="Coils"/>
    </source>
</evidence>
<evidence type="ECO:0000256" key="12">
    <source>
        <dbReference type="ARBA" id="ARBA00023043"/>
    </source>
</evidence>
<evidence type="ECO:0000256" key="16">
    <source>
        <dbReference type="PROSITE-ProRule" id="PRU00023"/>
    </source>
</evidence>
<gene>
    <name evidence="19" type="ORF">JTE90_006225</name>
</gene>
<sequence>MSLVDLGKRLLECAKIGETEEVRILMTNGAPFTTDWLGTSPLHMAAQYGHVTTADVLLRGGISRDARTKVDRTPLHVAAQEGHLEIVQLLVSHGAEIDARDMLRMTPLHWAVDRGHYQVVKFLLKNKADVHAVSKFDKLPLDIAGDNQHLPIIELLTRHTLENQPVKQQYQPKTKVIQVVPPPKTPPQTVKKSVPLYLKSDKLSTISPAIRRTVPHTIQSTTPLITVNSPIFTGSISGSAVKTPATPKQVFLRANLASLQKAAAATTNTASSSDSEEGESNDPGSTNVLATLAALAEATAPNATISTSDALHWLEMNGIAMLPTDNSTIVASALEGGQTVALTEAGKLALTWVKEHQNINNNSSQISSSQGQNINIVTSSGSPATNQKLITIVADQSHIPSITSSPQTPIVILNSSSTADSVPPSKKMKLLQVKKEKGELSNGKSTCKNVPLESEERIKLKEELERFKKQAELYKAQLLQKEHEAEEYKKQLEKIKQDDAPKCQESS</sequence>
<dbReference type="PROSITE" id="PS50297">
    <property type="entry name" value="ANK_REP_REGION"/>
    <property type="match status" value="3"/>
</dbReference>
<dbReference type="Gene3D" id="1.25.40.20">
    <property type="entry name" value="Ankyrin repeat-containing domain"/>
    <property type="match status" value="1"/>
</dbReference>
<keyword evidence="13" id="KW-0804">Transcription</keyword>
<dbReference type="AlphaFoldDB" id="A0AAV6VVZ6"/>
<evidence type="ECO:0000256" key="9">
    <source>
        <dbReference type="ARBA" id="ARBA00022737"/>
    </source>
</evidence>